<sequence length="69" mass="7938">MLLILKKGKKEMNEYYASHSQQIKDNARHHYAAVADTKNAKLRKKYRNNGNLNPPTRSVSAKKRSKIIA</sequence>
<feature type="region of interest" description="Disordered" evidence="1">
    <location>
        <begin position="43"/>
        <end position="69"/>
    </location>
</feature>
<dbReference type="EnsemblMetazoa" id="Aqu2.1.42485_001">
    <property type="protein sequence ID" value="Aqu2.1.42485_001"/>
    <property type="gene ID" value="Aqu2.1.42485"/>
</dbReference>
<evidence type="ECO:0000256" key="1">
    <source>
        <dbReference type="SAM" id="MobiDB-lite"/>
    </source>
</evidence>
<accession>A0A1X7VRN1</accession>
<organism evidence="2">
    <name type="scientific">Amphimedon queenslandica</name>
    <name type="common">Sponge</name>
    <dbReference type="NCBI Taxonomy" id="400682"/>
    <lineage>
        <taxon>Eukaryota</taxon>
        <taxon>Metazoa</taxon>
        <taxon>Porifera</taxon>
        <taxon>Demospongiae</taxon>
        <taxon>Heteroscleromorpha</taxon>
        <taxon>Haplosclerida</taxon>
        <taxon>Niphatidae</taxon>
        <taxon>Amphimedon</taxon>
    </lineage>
</organism>
<feature type="compositionally biased region" description="Polar residues" evidence="1">
    <location>
        <begin position="48"/>
        <end position="59"/>
    </location>
</feature>
<evidence type="ECO:0000313" key="2">
    <source>
        <dbReference type="EnsemblMetazoa" id="Aqu2.1.42485_001"/>
    </source>
</evidence>
<proteinExistence type="predicted"/>
<protein>
    <submittedName>
        <fullName evidence="2">Uncharacterized protein</fullName>
    </submittedName>
</protein>
<reference evidence="2" key="1">
    <citation type="submission" date="2017-05" db="UniProtKB">
        <authorList>
            <consortium name="EnsemblMetazoa"/>
        </authorList>
    </citation>
    <scope>IDENTIFICATION</scope>
</reference>
<name>A0A1X7VRN1_AMPQE</name>
<dbReference type="AlphaFoldDB" id="A0A1X7VRN1"/>
<dbReference type="InParanoid" id="A0A1X7VRN1"/>
<feature type="compositionally biased region" description="Basic residues" evidence="1">
    <location>
        <begin position="60"/>
        <end position="69"/>
    </location>
</feature>